<dbReference type="Gene3D" id="3.80.10.10">
    <property type="entry name" value="Ribonuclease Inhibitor"/>
    <property type="match status" value="1"/>
</dbReference>
<dbReference type="SUPFAM" id="SSF52540">
    <property type="entry name" value="P-loop containing nucleoside triphosphate hydrolases"/>
    <property type="match status" value="1"/>
</dbReference>
<dbReference type="Pfam" id="PF22733">
    <property type="entry name" value="NNH1"/>
    <property type="match status" value="1"/>
</dbReference>
<dbReference type="PANTHER" id="PTHR46844:SF1">
    <property type="entry name" value="SLR5058 PROTEIN"/>
    <property type="match status" value="1"/>
</dbReference>
<evidence type="ECO:0000313" key="4">
    <source>
        <dbReference type="EMBL" id="GAA2803527.1"/>
    </source>
</evidence>
<keyword evidence="1" id="KW-0547">Nucleotide-binding</keyword>
<accession>A0ABN3VGN8</accession>
<evidence type="ECO:0000259" key="3">
    <source>
        <dbReference type="PROSITE" id="PS50837"/>
    </source>
</evidence>
<reference evidence="4 5" key="1">
    <citation type="journal article" date="2019" name="Int. J. Syst. Evol. Microbiol.">
        <title>The Global Catalogue of Microorganisms (GCM) 10K type strain sequencing project: providing services to taxonomists for standard genome sequencing and annotation.</title>
        <authorList>
            <consortium name="The Broad Institute Genomics Platform"/>
            <consortium name="The Broad Institute Genome Sequencing Center for Infectious Disease"/>
            <person name="Wu L."/>
            <person name="Ma J."/>
        </authorList>
    </citation>
    <scope>NUCLEOTIDE SEQUENCE [LARGE SCALE GENOMIC DNA]</scope>
    <source>
        <strain evidence="4 5">JCM 9383</strain>
    </source>
</reference>
<dbReference type="SUPFAM" id="SSF52047">
    <property type="entry name" value="RNI-like"/>
    <property type="match status" value="1"/>
</dbReference>
<dbReference type="InterPro" id="IPR027417">
    <property type="entry name" value="P-loop_NTPase"/>
</dbReference>
<comment type="caution">
    <text evidence="4">The sequence shown here is derived from an EMBL/GenBank/DDBJ whole genome shotgun (WGS) entry which is preliminary data.</text>
</comment>
<protein>
    <submittedName>
        <fullName evidence="4">NACHT domain-containing protein</fullName>
    </submittedName>
</protein>
<dbReference type="PROSITE" id="PS50837">
    <property type="entry name" value="NACHT"/>
    <property type="match status" value="1"/>
</dbReference>
<dbReference type="Pfam" id="PF05729">
    <property type="entry name" value="NACHT"/>
    <property type="match status" value="1"/>
</dbReference>
<organism evidence="4 5">
    <name type="scientific">Saccharopolyspora taberi</name>
    <dbReference type="NCBI Taxonomy" id="60895"/>
    <lineage>
        <taxon>Bacteria</taxon>
        <taxon>Bacillati</taxon>
        <taxon>Actinomycetota</taxon>
        <taxon>Actinomycetes</taxon>
        <taxon>Pseudonocardiales</taxon>
        <taxon>Pseudonocardiaceae</taxon>
        <taxon>Saccharopolyspora</taxon>
    </lineage>
</organism>
<evidence type="ECO:0000256" key="1">
    <source>
        <dbReference type="ARBA" id="ARBA00022741"/>
    </source>
</evidence>
<evidence type="ECO:0000313" key="5">
    <source>
        <dbReference type="Proteomes" id="UP001500979"/>
    </source>
</evidence>
<evidence type="ECO:0000256" key="2">
    <source>
        <dbReference type="ARBA" id="ARBA00022840"/>
    </source>
</evidence>
<sequence>MPDPITASLVALLEASFEGLVGNLLTLIGKHGHNRHNRRALTDPESAVRGAEHKLAELRRTELAGMDEGEWNAAAHAVRDSFQAVTPIDLDRVGVLVALDAGRLRDHVAGSSRDIVRAAALSRAGLVAYDRLLALSCEHIVERARHVRELAPLFRRDVLLQLEELAANDRRVIELLTRLVRGSAAELTAGDEFGRRYREQVRRVLGGFELFGVTRGRLPKRQSFTRSYVPLAVARAGLDRENGVELSGAGVGAARALAGSARVLLRGGAGAGKTTFLRWMISRTGESEQDGSLPFFVPLRQFADRDFPAPSEMVAVVAGVLSDEMPSGWAAAQFRQGRALLLVDGIDELVHERRAAAREWLAELVTAYPDVRCFVTTRPAAVGEDWLAEFGFDTYDLLQMSNDGVRRYLASWHEAAREDNADDPETQAWLDECEQKLARAVEEREDLRRLASSPLLCGLLCLLHRDRDADLPRDRHRLFDEALDLLLRRWDEQRGVRRESDRWLGSEEQTVLLQRLAYSFVRNREILIPREQAAQRLGHALHGMRAQVDSDTLLQHLLERTGVLREPSPGHVQFVHRTFRDYLAAHEVVSAGDLGLLLANAHHDEWLDVVVMAVTLARPRERARILQGLLDGNDDARRDPRVADRLRLLAVACLEQASVIEPDEVRDKVRAAAADLIPPDSPQSAELLAEAGTFVLDLLPGPAELSEQDAANVIRTAALIGGPAAVRKIGEFTSVDQTLVIDELLRAWRYAQNPEDYARTVLADVDFGDRQVDMGSWRRIQHVRHLTKLRSIRCRGSVDALEALVAAPRLRHLEFMQNEILRDLGPLRKCETLRSLVLTQCTGLRDLSPLRDTRIEELSLHFGAADLASLQGAPIRKLSIRHRGLDGGLHPLPEDLPLEELVLDSRFDRRVLDGIQRWSGLRRVRLHGEPTEAETRLLRELPQLAQLHVYAPGSAERMAAVREELPGVEVV</sequence>
<keyword evidence="2" id="KW-0067">ATP-binding</keyword>
<dbReference type="Proteomes" id="UP001500979">
    <property type="component" value="Unassembled WGS sequence"/>
</dbReference>
<feature type="domain" description="NACHT" evidence="3">
    <location>
        <begin position="261"/>
        <end position="590"/>
    </location>
</feature>
<dbReference type="InterPro" id="IPR032675">
    <property type="entry name" value="LRR_dom_sf"/>
</dbReference>
<dbReference type="InterPro" id="IPR007111">
    <property type="entry name" value="NACHT_NTPase"/>
</dbReference>
<dbReference type="RefSeq" id="WP_344682504.1">
    <property type="nucleotide sequence ID" value="NZ_BAAAUX010000018.1"/>
</dbReference>
<dbReference type="PANTHER" id="PTHR46844">
    <property type="entry name" value="SLR5058 PROTEIN"/>
    <property type="match status" value="1"/>
</dbReference>
<dbReference type="EMBL" id="BAAAUX010000018">
    <property type="protein sequence ID" value="GAA2803527.1"/>
    <property type="molecule type" value="Genomic_DNA"/>
</dbReference>
<name>A0ABN3VGN8_9PSEU</name>
<gene>
    <name evidence="4" type="ORF">GCM10010470_43350</name>
</gene>
<dbReference type="Gene3D" id="3.40.50.300">
    <property type="entry name" value="P-loop containing nucleotide triphosphate hydrolases"/>
    <property type="match status" value="1"/>
</dbReference>
<proteinExistence type="predicted"/>
<keyword evidence="5" id="KW-1185">Reference proteome</keyword>
<dbReference type="InterPro" id="IPR054547">
    <property type="entry name" value="NNH1"/>
</dbReference>